<dbReference type="Gene3D" id="3.30.40.10">
    <property type="entry name" value="Zinc/RING finger domain, C3HC4 (zinc finger)"/>
    <property type="match status" value="1"/>
</dbReference>
<evidence type="ECO:0000313" key="8">
    <source>
        <dbReference type="Proteomes" id="UP000567885"/>
    </source>
</evidence>
<feature type="compositionally biased region" description="Polar residues" evidence="5">
    <location>
        <begin position="677"/>
        <end position="686"/>
    </location>
</feature>
<dbReference type="PANTHER" id="PTHR10782">
    <property type="entry name" value="ZINC FINGER MIZ DOMAIN-CONTAINING PROTEIN"/>
    <property type="match status" value="1"/>
</dbReference>
<evidence type="ECO:0000256" key="5">
    <source>
        <dbReference type="SAM" id="MobiDB-lite"/>
    </source>
</evidence>
<dbReference type="PANTHER" id="PTHR10782:SF4">
    <property type="entry name" value="TONALLI, ISOFORM E"/>
    <property type="match status" value="1"/>
</dbReference>
<evidence type="ECO:0000256" key="4">
    <source>
        <dbReference type="PROSITE-ProRule" id="PRU00452"/>
    </source>
</evidence>
<feature type="region of interest" description="Disordered" evidence="5">
    <location>
        <begin position="268"/>
        <end position="290"/>
    </location>
</feature>
<dbReference type="PROSITE" id="PS51044">
    <property type="entry name" value="ZF_SP_RING"/>
    <property type="match status" value="1"/>
</dbReference>
<dbReference type="AlphaFoldDB" id="A0A8H5STP4"/>
<proteinExistence type="predicted"/>
<organism evidence="7 8">
    <name type="scientific">Fusarium heterosporum</name>
    <dbReference type="NCBI Taxonomy" id="42747"/>
    <lineage>
        <taxon>Eukaryota</taxon>
        <taxon>Fungi</taxon>
        <taxon>Dikarya</taxon>
        <taxon>Ascomycota</taxon>
        <taxon>Pezizomycotina</taxon>
        <taxon>Sordariomycetes</taxon>
        <taxon>Hypocreomycetidae</taxon>
        <taxon>Hypocreales</taxon>
        <taxon>Nectriaceae</taxon>
        <taxon>Fusarium</taxon>
        <taxon>Fusarium heterosporum species complex</taxon>
    </lineage>
</organism>
<dbReference type="PROSITE" id="PS00202">
    <property type="entry name" value="RUBREDOXIN"/>
    <property type="match status" value="1"/>
</dbReference>
<dbReference type="Proteomes" id="UP000567885">
    <property type="component" value="Unassembled WGS sequence"/>
</dbReference>
<feature type="compositionally biased region" description="Polar residues" evidence="5">
    <location>
        <begin position="166"/>
        <end position="178"/>
    </location>
</feature>
<dbReference type="InterPro" id="IPR013083">
    <property type="entry name" value="Znf_RING/FYVE/PHD"/>
</dbReference>
<evidence type="ECO:0000256" key="2">
    <source>
        <dbReference type="ARBA" id="ARBA00022771"/>
    </source>
</evidence>
<feature type="compositionally biased region" description="Polar residues" evidence="5">
    <location>
        <begin position="70"/>
        <end position="86"/>
    </location>
</feature>
<comment type="caution">
    <text evidence="7">The sequence shown here is derived from an EMBL/GenBank/DDBJ whole genome shotgun (WGS) entry which is preliminary data.</text>
</comment>
<dbReference type="GO" id="GO:0008270">
    <property type="term" value="F:zinc ion binding"/>
    <property type="evidence" value="ECO:0007669"/>
    <property type="project" value="UniProtKB-KW"/>
</dbReference>
<reference evidence="7 8" key="1">
    <citation type="submission" date="2020-05" db="EMBL/GenBank/DDBJ databases">
        <title>Identification and distribution of gene clusters putatively required for synthesis of sphingolipid metabolism inhibitors in phylogenetically diverse species of the filamentous fungus Fusarium.</title>
        <authorList>
            <person name="Kim H.-S."/>
            <person name="Busman M."/>
            <person name="Brown D.W."/>
            <person name="Divon H."/>
            <person name="Uhlig S."/>
            <person name="Proctor R.H."/>
        </authorList>
    </citation>
    <scope>NUCLEOTIDE SEQUENCE [LARGE SCALE GENOMIC DNA]</scope>
    <source>
        <strain evidence="7 8">NRRL 20693</strain>
    </source>
</reference>
<evidence type="ECO:0000259" key="6">
    <source>
        <dbReference type="PROSITE" id="PS51044"/>
    </source>
</evidence>
<dbReference type="Pfam" id="PF02891">
    <property type="entry name" value="zf-MIZ"/>
    <property type="match status" value="1"/>
</dbReference>
<dbReference type="EMBL" id="JAAGWQ010000314">
    <property type="protein sequence ID" value="KAF5656828.1"/>
    <property type="molecule type" value="Genomic_DNA"/>
</dbReference>
<dbReference type="GO" id="GO:0016925">
    <property type="term" value="P:protein sumoylation"/>
    <property type="evidence" value="ECO:0007669"/>
    <property type="project" value="TreeGrafter"/>
</dbReference>
<dbReference type="InterPro" id="IPR004181">
    <property type="entry name" value="Znf_MIZ"/>
</dbReference>
<feature type="domain" description="SP-RING-type" evidence="6">
    <location>
        <begin position="545"/>
        <end position="645"/>
    </location>
</feature>
<name>A0A8H5STP4_FUSHE</name>
<dbReference type="CDD" id="cd16650">
    <property type="entry name" value="SP-RING_PIAS-like"/>
    <property type="match status" value="1"/>
</dbReference>
<dbReference type="GO" id="GO:0000785">
    <property type="term" value="C:chromatin"/>
    <property type="evidence" value="ECO:0007669"/>
    <property type="project" value="TreeGrafter"/>
</dbReference>
<feature type="compositionally biased region" description="Low complexity" evidence="5">
    <location>
        <begin position="155"/>
        <end position="165"/>
    </location>
</feature>
<feature type="region of interest" description="Disordered" evidence="5">
    <location>
        <begin position="61"/>
        <end position="93"/>
    </location>
</feature>
<evidence type="ECO:0000313" key="7">
    <source>
        <dbReference type="EMBL" id="KAF5656828.1"/>
    </source>
</evidence>
<gene>
    <name evidence="7" type="ORF">FHETE_10759</name>
</gene>
<dbReference type="GO" id="GO:0061665">
    <property type="term" value="F:SUMO ligase activity"/>
    <property type="evidence" value="ECO:0007669"/>
    <property type="project" value="TreeGrafter"/>
</dbReference>
<keyword evidence="1" id="KW-0479">Metal-binding</keyword>
<keyword evidence="3" id="KW-0862">Zinc</keyword>
<keyword evidence="2 4" id="KW-0863">Zinc-finger</keyword>
<keyword evidence="8" id="KW-1185">Reference proteome</keyword>
<sequence>MSRRSLGIVDGPVAVAMNTVFEQDRDEESVYAVRGETPEGLKRAREAVANKHRDLVMSFLQQQQQQRQQVPSNTATSTAFGQSPSMDEQHGRPSVVANSISHFDALNARPLIGGSRVASPVAVNRFLPPPGNNGIQRSRRPDALHIQTDAAVASPSSAAVYQSPQIPQNSLPRSSSAGLPQVHLSRGSPVIAPSPVLSSNGQSQASILPPSNSLLQRRATTFAYPSQVLPSNYATHMDSRGAYPQSAGYQTVASPVSTMQPMQHQAIYTQQTRQRRPSGTQYNTMTPTSPNHAYSAQPMGLRILPYQVPVTNYPGPPTRPVSQIPEADYPPSPYGHGSLQVGLQHVGVRSPRRVPHNPGKSRYYQFVRQLVYQPVALEPRMGLRSLPFNVSEDHFRRLTRKIEGNGLPFCYYSEGSYRYRLRICRQPETQADPSESDWAILATTWPSQIFFDLNEKRLELRRKQHFSKDQPLELTDVLVRGENLLRVSFPEVEQNRKPGCKYFMAIEIVETVSHEAVHNVIQSLRHIPTEETKGKIQRRLRPPDSDDLIIEDKTLTISLADPFSATRFVVPVRGSQCKHLECFDLETWLQTRPQKPSQKGGGSQQQGAEPSLADTWKCPICGLDARPVSLRVDNYLAGVRKSLLGSGDVRTKSIVVTADGKWSAVLEPDDSDDDSPAPQSKATINGNAGKHPRPPVATPTKIIEILDDD</sequence>
<dbReference type="InterPro" id="IPR018527">
    <property type="entry name" value="Rubredoxin_Fe_BS"/>
</dbReference>
<feature type="region of interest" description="Disordered" evidence="5">
    <location>
        <begin position="592"/>
        <end position="611"/>
    </location>
</feature>
<feature type="region of interest" description="Disordered" evidence="5">
    <location>
        <begin position="155"/>
        <end position="186"/>
    </location>
</feature>
<dbReference type="OrthoDB" id="27975at2759"/>
<accession>A0A8H5STP4</accession>
<evidence type="ECO:0000256" key="1">
    <source>
        <dbReference type="ARBA" id="ARBA00022723"/>
    </source>
</evidence>
<evidence type="ECO:0000256" key="3">
    <source>
        <dbReference type="ARBA" id="ARBA00022833"/>
    </source>
</evidence>
<feature type="region of interest" description="Disordered" evidence="5">
    <location>
        <begin position="665"/>
        <end position="709"/>
    </location>
</feature>
<protein>
    <recommendedName>
        <fullName evidence="6">SP-RING-type domain-containing protein</fullName>
    </recommendedName>
</protein>